<dbReference type="SUPFAM" id="SSF48208">
    <property type="entry name" value="Six-hairpin glycosidases"/>
    <property type="match status" value="1"/>
</dbReference>
<evidence type="ECO:0000256" key="2">
    <source>
        <dbReference type="ARBA" id="ARBA00010833"/>
    </source>
</evidence>
<keyword evidence="5" id="KW-0256">Endoplasmic reticulum</keyword>
<evidence type="ECO:0000256" key="5">
    <source>
        <dbReference type="ARBA" id="ARBA00022824"/>
    </source>
</evidence>
<feature type="compositionally biased region" description="Low complexity" evidence="12">
    <location>
        <begin position="153"/>
        <end position="162"/>
    </location>
</feature>
<evidence type="ECO:0000256" key="6">
    <source>
        <dbReference type="ARBA" id="ARBA00022968"/>
    </source>
</evidence>
<dbReference type="OrthoDB" id="410058at2759"/>
<evidence type="ECO:0000256" key="4">
    <source>
        <dbReference type="ARBA" id="ARBA00022801"/>
    </source>
</evidence>
<sequence length="229" mass="25514">MGELAELLDYDATRFRYTYEKLTDQDLLDKLHWSPKLGAYTDYGNHSDKVVLKQAPVIPPKSGQRPVQPQEKVRHAVQPPELGFVNMFGYVSLFPLILGILKPDSPTFTATLDKLDNPKLLWTPYGLRSLAANRPCTTSGTRSMTRPTGEAPSGSTSTSSRSKPCMTTRKWAEVGPSWRRRSITSYGRTWSITWSVSTTRRATFGSSTTTRQGKGRVADPSPAGRRSLF</sequence>
<protein>
    <recommendedName>
        <fullName evidence="11">mannosyl-oligosaccharide glucosidase</fullName>
        <ecNumber evidence="11">3.2.1.106</ecNumber>
    </recommendedName>
</protein>
<comment type="subcellular location">
    <subcellularLocation>
        <location evidence="1">Endoplasmic reticulum membrane</location>
        <topology evidence="1">Single-pass type II membrane protein</topology>
    </subcellularLocation>
</comment>
<dbReference type="GO" id="GO:0005789">
    <property type="term" value="C:endoplasmic reticulum membrane"/>
    <property type="evidence" value="ECO:0007669"/>
    <property type="project" value="UniProtKB-SubCell"/>
</dbReference>
<dbReference type="EC" id="3.2.1.106" evidence="11"/>
<dbReference type="PANTHER" id="PTHR10412">
    <property type="entry name" value="MANNOSYL-OLIGOSACCHARIDE GLUCOSIDASE"/>
    <property type="match status" value="1"/>
</dbReference>
<dbReference type="PANTHER" id="PTHR10412:SF11">
    <property type="entry name" value="MANNOSYL-OLIGOSACCHARIDE GLUCOSIDASE"/>
    <property type="match status" value="1"/>
</dbReference>
<keyword evidence="8" id="KW-0472">Membrane</keyword>
<dbReference type="AlphaFoldDB" id="A0A226D071"/>
<reference evidence="14 15" key="1">
    <citation type="submission" date="2015-12" db="EMBL/GenBank/DDBJ databases">
        <title>The genome of Folsomia candida.</title>
        <authorList>
            <person name="Faddeeva A."/>
            <person name="Derks M.F."/>
            <person name="Anvar Y."/>
            <person name="Smit S."/>
            <person name="Van Straalen N."/>
            <person name="Roelofs D."/>
        </authorList>
    </citation>
    <scope>NUCLEOTIDE SEQUENCE [LARGE SCALE GENOMIC DNA]</scope>
    <source>
        <strain evidence="14 15">VU population</strain>
        <tissue evidence="14">Whole body</tissue>
    </source>
</reference>
<feature type="compositionally biased region" description="Polar residues" evidence="12">
    <location>
        <begin position="135"/>
        <end position="146"/>
    </location>
</feature>
<dbReference type="EMBL" id="LNIX01000045">
    <property type="protein sequence ID" value="OXA38573.1"/>
    <property type="molecule type" value="Genomic_DNA"/>
</dbReference>
<dbReference type="InterPro" id="IPR012341">
    <property type="entry name" value="6hp_glycosidase-like_sf"/>
</dbReference>
<dbReference type="GO" id="GO:0006487">
    <property type="term" value="P:protein N-linked glycosylation"/>
    <property type="evidence" value="ECO:0007669"/>
    <property type="project" value="TreeGrafter"/>
</dbReference>
<evidence type="ECO:0000256" key="3">
    <source>
        <dbReference type="ARBA" id="ARBA00022692"/>
    </source>
</evidence>
<dbReference type="Proteomes" id="UP000198287">
    <property type="component" value="Unassembled WGS sequence"/>
</dbReference>
<dbReference type="Gene3D" id="1.50.10.10">
    <property type="match status" value="1"/>
</dbReference>
<keyword evidence="9" id="KW-0325">Glycoprotein</keyword>
<evidence type="ECO:0000313" key="14">
    <source>
        <dbReference type="EMBL" id="OXA38573.1"/>
    </source>
</evidence>
<feature type="compositionally biased region" description="Polar residues" evidence="12">
    <location>
        <begin position="203"/>
        <end position="212"/>
    </location>
</feature>
<keyword evidence="7" id="KW-1133">Transmembrane helix</keyword>
<organism evidence="14 15">
    <name type="scientific">Folsomia candida</name>
    <name type="common">Springtail</name>
    <dbReference type="NCBI Taxonomy" id="158441"/>
    <lineage>
        <taxon>Eukaryota</taxon>
        <taxon>Metazoa</taxon>
        <taxon>Ecdysozoa</taxon>
        <taxon>Arthropoda</taxon>
        <taxon>Hexapoda</taxon>
        <taxon>Collembola</taxon>
        <taxon>Entomobryomorpha</taxon>
        <taxon>Isotomoidea</taxon>
        <taxon>Isotomidae</taxon>
        <taxon>Proisotominae</taxon>
        <taxon>Folsomia</taxon>
    </lineage>
</organism>
<evidence type="ECO:0000256" key="11">
    <source>
        <dbReference type="ARBA" id="ARBA00038888"/>
    </source>
</evidence>
<evidence type="ECO:0000256" key="1">
    <source>
        <dbReference type="ARBA" id="ARBA00004648"/>
    </source>
</evidence>
<accession>A0A226D071</accession>
<comment type="similarity">
    <text evidence="2">Belongs to the glycosyl hydrolase 63 family.</text>
</comment>
<feature type="region of interest" description="Disordered" evidence="12">
    <location>
        <begin position="203"/>
        <end position="229"/>
    </location>
</feature>
<evidence type="ECO:0000256" key="7">
    <source>
        <dbReference type="ARBA" id="ARBA00022989"/>
    </source>
</evidence>
<keyword evidence="10" id="KW-0326">Glycosidase</keyword>
<dbReference type="InterPro" id="IPR004888">
    <property type="entry name" value="Glycoside_hydrolase_63"/>
</dbReference>
<keyword evidence="3" id="KW-0812">Transmembrane</keyword>
<proteinExistence type="inferred from homology"/>
<evidence type="ECO:0000256" key="10">
    <source>
        <dbReference type="ARBA" id="ARBA00023295"/>
    </source>
</evidence>
<dbReference type="GO" id="GO:0004573">
    <property type="term" value="F:Glc3Man9GlcNAc2 oligosaccharide glucosidase activity"/>
    <property type="evidence" value="ECO:0007669"/>
    <property type="project" value="UniProtKB-EC"/>
</dbReference>
<dbReference type="InterPro" id="IPR031335">
    <property type="entry name" value="Glyco_hydro_63_C"/>
</dbReference>
<feature type="domain" description="Glycosyl hydrolase family 63 C-terminal" evidence="13">
    <location>
        <begin position="1"/>
        <end position="135"/>
    </location>
</feature>
<comment type="caution">
    <text evidence="14">The sequence shown here is derived from an EMBL/GenBank/DDBJ whole genome shotgun (WGS) entry which is preliminary data.</text>
</comment>
<keyword evidence="15" id="KW-1185">Reference proteome</keyword>
<evidence type="ECO:0000256" key="9">
    <source>
        <dbReference type="ARBA" id="ARBA00023180"/>
    </source>
</evidence>
<evidence type="ECO:0000256" key="8">
    <source>
        <dbReference type="ARBA" id="ARBA00023136"/>
    </source>
</evidence>
<keyword evidence="6" id="KW-0735">Signal-anchor</keyword>
<gene>
    <name evidence="14" type="ORF">Fcan01_26661</name>
</gene>
<dbReference type="InterPro" id="IPR008928">
    <property type="entry name" value="6-hairpin_glycosidase_sf"/>
</dbReference>
<evidence type="ECO:0000313" key="15">
    <source>
        <dbReference type="Proteomes" id="UP000198287"/>
    </source>
</evidence>
<evidence type="ECO:0000256" key="12">
    <source>
        <dbReference type="SAM" id="MobiDB-lite"/>
    </source>
</evidence>
<dbReference type="STRING" id="158441.A0A226D071"/>
<dbReference type="Pfam" id="PF03200">
    <property type="entry name" value="Glyco_hydro_63"/>
    <property type="match status" value="1"/>
</dbReference>
<dbReference type="GO" id="GO:0009311">
    <property type="term" value="P:oligosaccharide metabolic process"/>
    <property type="evidence" value="ECO:0007669"/>
    <property type="project" value="InterPro"/>
</dbReference>
<keyword evidence="4" id="KW-0378">Hydrolase</keyword>
<evidence type="ECO:0000259" key="13">
    <source>
        <dbReference type="Pfam" id="PF03200"/>
    </source>
</evidence>
<feature type="region of interest" description="Disordered" evidence="12">
    <location>
        <begin position="133"/>
        <end position="170"/>
    </location>
</feature>
<name>A0A226D071_FOLCA</name>